<evidence type="ECO:0000256" key="1">
    <source>
        <dbReference type="ARBA" id="ARBA00004651"/>
    </source>
</evidence>
<organism evidence="8 9">
    <name type="scientific">Mesobacillus boroniphilus JCM 21738</name>
    <dbReference type="NCBI Taxonomy" id="1294265"/>
    <lineage>
        <taxon>Bacteria</taxon>
        <taxon>Bacillati</taxon>
        <taxon>Bacillota</taxon>
        <taxon>Bacilli</taxon>
        <taxon>Bacillales</taxon>
        <taxon>Bacillaceae</taxon>
        <taxon>Mesobacillus</taxon>
    </lineage>
</organism>
<accession>W4RNE9</accession>
<keyword evidence="3 6" id="KW-0812">Transmembrane</keyword>
<dbReference type="PANTHER" id="PTHR12677">
    <property type="entry name" value="GOLGI APPARATUS MEMBRANE PROTEIN TVP38-RELATED"/>
    <property type="match status" value="1"/>
</dbReference>
<keyword evidence="2 6" id="KW-1003">Cell membrane</keyword>
<comment type="similarity">
    <text evidence="6">Belongs to the TVP38/TMEM64 family.</text>
</comment>
<dbReference type="InterPro" id="IPR032816">
    <property type="entry name" value="VTT_dom"/>
</dbReference>
<keyword evidence="5 6" id="KW-0472">Membrane</keyword>
<keyword evidence="9" id="KW-1185">Reference proteome</keyword>
<proteinExistence type="inferred from homology"/>
<dbReference type="PANTHER" id="PTHR12677:SF59">
    <property type="entry name" value="GOLGI APPARATUS MEMBRANE PROTEIN TVP38-RELATED"/>
    <property type="match status" value="1"/>
</dbReference>
<evidence type="ECO:0000256" key="6">
    <source>
        <dbReference type="RuleBase" id="RU366058"/>
    </source>
</evidence>
<evidence type="ECO:0000313" key="9">
    <source>
        <dbReference type="Proteomes" id="UP000018949"/>
    </source>
</evidence>
<comment type="caution">
    <text evidence="8">The sequence shown here is derived from an EMBL/GenBank/DDBJ whole genome shotgun (WGS) entry which is preliminary data.</text>
</comment>
<feature type="domain" description="VTT" evidence="7">
    <location>
        <begin position="38"/>
        <end position="152"/>
    </location>
</feature>
<comment type="caution">
    <text evidence="6">Lacks conserved residue(s) required for the propagation of feature annotation.</text>
</comment>
<evidence type="ECO:0000256" key="5">
    <source>
        <dbReference type="ARBA" id="ARBA00023136"/>
    </source>
</evidence>
<feature type="transmembrane region" description="Helical" evidence="6">
    <location>
        <begin position="157"/>
        <end position="176"/>
    </location>
</feature>
<dbReference type="GO" id="GO:0005886">
    <property type="term" value="C:plasma membrane"/>
    <property type="evidence" value="ECO:0007669"/>
    <property type="project" value="UniProtKB-SubCell"/>
</dbReference>
<gene>
    <name evidence="8" type="ORF">JCM21738_2779</name>
</gene>
<dbReference type="Pfam" id="PF09335">
    <property type="entry name" value="VTT_dom"/>
    <property type="match status" value="1"/>
</dbReference>
<dbReference type="InterPro" id="IPR015414">
    <property type="entry name" value="TMEM64"/>
</dbReference>
<dbReference type="Proteomes" id="UP000018949">
    <property type="component" value="Unassembled WGS sequence"/>
</dbReference>
<evidence type="ECO:0000256" key="4">
    <source>
        <dbReference type="ARBA" id="ARBA00022989"/>
    </source>
</evidence>
<evidence type="ECO:0000313" key="8">
    <source>
        <dbReference type="EMBL" id="GAE45930.1"/>
    </source>
</evidence>
<dbReference type="EMBL" id="BAUW01000032">
    <property type="protein sequence ID" value="GAE45930.1"/>
    <property type="molecule type" value="Genomic_DNA"/>
</dbReference>
<reference evidence="8 9" key="1">
    <citation type="submission" date="2013-12" db="EMBL/GenBank/DDBJ databases">
        <title>NBRP : Genome information of microbial organism related human and environment.</title>
        <authorList>
            <person name="Hattori M."/>
            <person name="Oshima K."/>
            <person name="Inaba H."/>
            <person name="Suda W."/>
            <person name="Sakamoto M."/>
            <person name="Iino T."/>
            <person name="Kitahara M."/>
            <person name="Oshida Y."/>
            <person name="Iida T."/>
            <person name="Kudo T."/>
            <person name="Itoh T."/>
            <person name="Ahmed I."/>
            <person name="Ohkuma M."/>
        </authorList>
    </citation>
    <scope>NUCLEOTIDE SEQUENCE [LARGE SCALE GENOMIC DNA]</scope>
    <source>
        <strain evidence="8 9">JCM 21738</strain>
    </source>
</reference>
<protein>
    <recommendedName>
        <fullName evidence="6">TVP38/TMEM64 family membrane protein</fullName>
    </recommendedName>
</protein>
<sequence>MTRMDDAWSMLLIIVESGGWYAPVLFILFHVFRQFVFIPPAVICIAGGLMFGIIPGIVYSLLGLSGASILFYFLMRQIPEMMNKLSRLKKKLVGRFRDLTVAQVALLRLVPVIHYQLLSFCLYERKSSFKDFMFASFLANIPFVIFYTIFGEYVGKFNSFTGLFLMIVFLLSAYLLREKIIFIKWGEFLIEQHKKKRPEYIGRFYIL</sequence>
<comment type="subcellular location">
    <subcellularLocation>
        <location evidence="1 6">Cell membrane</location>
        <topology evidence="1 6">Multi-pass membrane protein</topology>
    </subcellularLocation>
</comment>
<evidence type="ECO:0000256" key="2">
    <source>
        <dbReference type="ARBA" id="ARBA00022475"/>
    </source>
</evidence>
<evidence type="ECO:0000259" key="7">
    <source>
        <dbReference type="Pfam" id="PF09335"/>
    </source>
</evidence>
<evidence type="ECO:0000256" key="3">
    <source>
        <dbReference type="ARBA" id="ARBA00022692"/>
    </source>
</evidence>
<feature type="transmembrane region" description="Helical" evidence="6">
    <location>
        <begin position="132"/>
        <end position="151"/>
    </location>
</feature>
<dbReference type="eggNOG" id="COG0398">
    <property type="taxonomic scope" value="Bacteria"/>
</dbReference>
<dbReference type="AlphaFoldDB" id="W4RNE9"/>
<feature type="transmembrane region" description="Helical" evidence="6">
    <location>
        <begin position="61"/>
        <end position="79"/>
    </location>
</feature>
<keyword evidence="4 6" id="KW-1133">Transmembrane helix</keyword>
<feature type="transmembrane region" description="Helical" evidence="6">
    <location>
        <begin position="7"/>
        <end position="29"/>
    </location>
</feature>
<name>W4RNE9_9BACI</name>